<feature type="transmembrane region" description="Helical" evidence="5">
    <location>
        <begin position="355"/>
        <end position="374"/>
    </location>
</feature>
<comment type="subcellular location">
    <subcellularLocation>
        <location evidence="4">Cell membrane</location>
    </subcellularLocation>
    <subcellularLocation>
        <location evidence="1">Membrane</location>
        <topology evidence="1">Multi-pass membrane protein</topology>
    </subcellularLocation>
</comment>
<evidence type="ECO:0000256" key="1">
    <source>
        <dbReference type="ARBA" id="ARBA00004141"/>
    </source>
</evidence>
<dbReference type="GO" id="GO:0005886">
    <property type="term" value="C:plasma membrane"/>
    <property type="evidence" value="ECO:0007669"/>
    <property type="project" value="UniProtKB-SubCell"/>
</dbReference>
<sequence length="481" mass="53890">MDLQNGSFKNKYKIRSSTINIDGNIEENEDLIRKIFSTSDIRKKILVINKKQAFLFYLTGLVDEQKVDSFVNNISASSDELELFMSNNAVRSNKIVDIEKSILEGKSILFLENEPAAFIYSTENLMQRPFSPPTIDNSLKGTKISFVETYQTNIALLRRYITTSSFRTHQTEIGTENKRTVSLAYIDGVVDEELLSSIQKKISEIKEDSILNVNQLAQLLERNPISPFPQLLTTERPDEAASALLKGRVILILDRSAEVVVLPSNFLSFFQSIDDYSSRTLVGSFNRILRVVAFFITLFLPGLYIAIISFNYEIVPLKLLISIGESRTRVPFDPLVEAIIMEITLEMLREAGIRLPAPISTTVGVVGGIVIGQAAVQAAIVSNIMVIVVALTAISSFIIPNFEMASSLRIVRFPIMVMASLFGLIGLVVSTMVLIVHGLTLTNFNTSYTVPFSPLKISQLNDTLFRIPLRFLWNKKNKRNE</sequence>
<dbReference type="AlphaFoldDB" id="A0A8J3AC53"/>
<dbReference type="Proteomes" id="UP000626244">
    <property type="component" value="Unassembled WGS sequence"/>
</dbReference>
<dbReference type="EMBL" id="BMHB01000001">
    <property type="protein sequence ID" value="GGI10778.1"/>
    <property type="molecule type" value="Genomic_DNA"/>
</dbReference>
<dbReference type="InterPro" id="IPR004995">
    <property type="entry name" value="Spore_Ger"/>
</dbReference>
<proteinExistence type="inferred from homology"/>
<comment type="caution">
    <text evidence="6">The sequence shown here is derived from an EMBL/GenBank/DDBJ whole genome shotgun (WGS) entry which is preliminary data.</text>
</comment>
<evidence type="ECO:0000313" key="6">
    <source>
        <dbReference type="EMBL" id="GGI10778.1"/>
    </source>
</evidence>
<protein>
    <submittedName>
        <fullName evidence="6">Spore germination protein</fullName>
    </submittedName>
</protein>
<feature type="transmembrane region" description="Helical" evidence="5">
    <location>
        <begin position="288"/>
        <end position="312"/>
    </location>
</feature>
<keyword evidence="7" id="KW-1185">Reference proteome</keyword>
<evidence type="ECO:0000256" key="2">
    <source>
        <dbReference type="ARBA" id="ARBA00005278"/>
    </source>
</evidence>
<evidence type="ECO:0000256" key="4">
    <source>
        <dbReference type="PIRNR" id="PIRNR005690"/>
    </source>
</evidence>
<keyword evidence="3 4" id="KW-0472">Membrane</keyword>
<reference evidence="7" key="1">
    <citation type="journal article" date="2019" name="Int. J. Syst. Evol. Microbiol.">
        <title>The Global Catalogue of Microorganisms (GCM) 10K type strain sequencing project: providing services to taxonomists for standard genome sequencing and annotation.</title>
        <authorList>
            <consortium name="The Broad Institute Genomics Platform"/>
            <consortium name="The Broad Institute Genome Sequencing Center for Infectious Disease"/>
            <person name="Wu L."/>
            <person name="Ma J."/>
        </authorList>
    </citation>
    <scope>NUCLEOTIDE SEQUENCE [LARGE SCALE GENOMIC DNA]</scope>
    <source>
        <strain evidence="7">CGMCC 1.14993</strain>
    </source>
</reference>
<evidence type="ECO:0000256" key="3">
    <source>
        <dbReference type="ARBA" id="ARBA00023136"/>
    </source>
</evidence>
<dbReference type="PANTHER" id="PTHR22550:SF16">
    <property type="entry name" value="SPORE GERMINATION PROTEIN"/>
    <property type="match status" value="1"/>
</dbReference>
<feature type="transmembrane region" description="Helical" evidence="5">
    <location>
        <begin position="380"/>
        <end position="399"/>
    </location>
</feature>
<dbReference type="PIRSF" id="PIRSF005690">
    <property type="entry name" value="GerBA"/>
    <property type="match status" value="1"/>
</dbReference>
<accession>A0A8J3AC53</accession>
<dbReference type="GO" id="GO:0009847">
    <property type="term" value="P:spore germination"/>
    <property type="evidence" value="ECO:0007669"/>
    <property type="project" value="UniProtKB-UniRule"/>
</dbReference>
<dbReference type="OrthoDB" id="9772630at2"/>
<evidence type="ECO:0000256" key="5">
    <source>
        <dbReference type="SAM" id="Phobius"/>
    </source>
</evidence>
<feature type="transmembrane region" description="Helical" evidence="5">
    <location>
        <begin position="411"/>
        <end position="436"/>
    </location>
</feature>
<dbReference type="Pfam" id="PF03323">
    <property type="entry name" value="GerA"/>
    <property type="match status" value="1"/>
</dbReference>
<comment type="similarity">
    <text evidence="2 4">Belongs to the GerABKA family.</text>
</comment>
<dbReference type="PANTHER" id="PTHR22550">
    <property type="entry name" value="SPORE GERMINATION PROTEIN"/>
    <property type="match status" value="1"/>
</dbReference>
<gene>
    <name evidence="6" type="primary">gerKA</name>
    <name evidence="6" type="ORF">GCM10007380_04510</name>
</gene>
<keyword evidence="5" id="KW-1133">Transmembrane helix</keyword>
<evidence type="ECO:0000313" key="7">
    <source>
        <dbReference type="Proteomes" id="UP000626244"/>
    </source>
</evidence>
<dbReference type="InterPro" id="IPR050768">
    <property type="entry name" value="UPF0353/GerABKA_families"/>
</dbReference>
<name>A0A8J3AC53_9BACI</name>
<dbReference type="RefSeq" id="WP_087998743.1">
    <property type="nucleotide sequence ID" value="NZ_BMHB01000001.1"/>
</dbReference>
<organism evidence="6 7">
    <name type="scientific">Gottfriedia solisilvae</name>
    <dbReference type="NCBI Taxonomy" id="1516104"/>
    <lineage>
        <taxon>Bacteria</taxon>
        <taxon>Bacillati</taxon>
        <taxon>Bacillota</taxon>
        <taxon>Bacilli</taxon>
        <taxon>Bacillales</taxon>
        <taxon>Bacillaceae</taxon>
        <taxon>Gottfriedia</taxon>
    </lineage>
</organism>
<keyword evidence="5" id="KW-0812">Transmembrane</keyword>